<proteinExistence type="predicted"/>
<feature type="region of interest" description="Disordered" evidence="1">
    <location>
        <begin position="515"/>
        <end position="589"/>
    </location>
</feature>
<reference evidence="3" key="1">
    <citation type="submission" date="2019-08" db="EMBL/GenBank/DDBJ databases">
        <title>The improved chromosome-level genome for the pearl oyster Pinctada fucata martensii using PacBio sequencing and Hi-C.</title>
        <authorList>
            <person name="Zheng Z."/>
        </authorList>
    </citation>
    <scope>NUCLEOTIDE SEQUENCE</scope>
    <source>
        <strain evidence="3">ZZ-2019</strain>
        <tissue evidence="3">Adductor muscle</tissue>
    </source>
</reference>
<feature type="compositionally biased region" description="Polar residues" evidence="1">
    <location>
        <begin position="515"/>
        <end position="526"/>
    </location>
</feature>
<feature type="compositionally biased region" description="Polar residues" evidence="1">
    <location>
        <begin position="411"/>
        <end position="436"/>
    </location>
</feature>
<feature type="region of interest" description="Disordered" evidence="1">
    <location>
        <begin position="168"/>
        <end position="187"/>
    </location>
</feature>
<feature type="region of interest" description="Disordered" evidence="1">
    <location>
        <begin position="293"/>
        <end position="374"/>
    </location>
</feature>
<evidence type="ECO:0000313" key="3">
    <source>
        <dbReference type="EMBL" id="KAK3095613.1"/>
    </source>
</evidence>
<accession>A0AA89C1L1</accession>
<organism evidence="3 4">
    <name type="scientific">Pinctada imbricata</name>
    <name type="common">Atlantic pearl-oyster</name>
    <name type="synonym">Pinctada martensii</name>
    <dbReference type="NCBI Taxonomy" id="66713"/>
    <lineage>
        <taxon>Eukaryota</taxon>
        <taxon>Metazoa</taxon>
        <taxon>Spiralia</taxon>
        <taxon>Lophotrochozoa</taxon>
        <taxon>Mollusca</taxon>
        <taxon>Bivalvia</taxon>
        <taxon>Autobranchia</taxon>
        <taxon>Pteriomorphia</taxon>
        <taxon>Pterioida</taxon>
        <taxon>Pterioidea</taxon>
        <taxon>Pteriidae</taxon>
        <taxon>Pinctada</taxon>
    </lineage>
</organism>
<gene>
    <name evidence="3" type="ORF">FSP39_016651</name>
</gene>
<feature type="region of interest" description="Disordered" evidence="1">
    <location>
        <begin position="85"/>
        <end position="137"/>
    </location>
</feature>
<dbReference type="Proteomes" id="UP001186944">
    <property type="component" value="Unassembled WGS sequence"/>
</dbReference>
<dbReference type="EMBL" id="VSWD01000008">
    <property type="protein sequence ID" value="KAK3095613.1"/>
    <property type="molecule type" value="Genomic_DNA"/>
</dbReference>
<feature type="region of interest" description="Disordered" evidence="1">
    <location>
        <begin position="390"/>
        <end position="437"/>
    </location>
</feature>
<feature type="region of interest" description="Disordered" evidence="1">
    <location>
        <begin position="256"/>
        <end position="281"/>
    </location>
</feature>
<keyword evidence="4" id="KW-1185">Reference proteome</keyword>
<feature type="compositionally biased region" description="Acidic residues" evidence="1">
    <location>
        <begin position="89"/>
        <end position="101"/>
    </location>
</feature>
<name>A0AA89C1L1_PINIB</name>
<sequence>MYTYDWTNDTVYDVVLSRHKRDTNGTSSSSSSEEDLFGESNKLAMYVVIPIMFLVYGGCACIYCCYKCRQYVKENSPKQIFRKFMGKDDNEEEEEDEEEDNNFGSGRFSSRREDALKSSHPSLSSSPGPDTDVSYVDYDDMAMSTPGLGYPSRHVDKKGSIRVLGTIENENTNVTKPSGSDSGIQGDSNLTDLSGTASSNKCIVESIPTAAPISTAPQVQTAAVASYTAAPVKRVMMSEMGTQTESVTIIDSEQYETTDSLGSSTHSTPCQEPGVLEGDYDTKDTDSVIVMTNVESSENLVPKTDEKQKGTTKQSNKGLPNVSRVRPRYMDVFSAKSRSNDTRSVQLSKSEANNSKSDTKEGNNNQNHRSKWSGIRNILPKYLDLFKASKSNSNNSVDNRDKAKDRENKNTKSGGHNSTKNSTRNSSQSKGNSAKNNVVLDDIENIDENINVSNSNSATFKGTETTPKTVGKPKPRYLDHFNQSNKSNDKNGKSGSNIAETSLSNVKAEAHATYIGSSRSGNTNTPDIAKKPSVIKVSTKNDENGQGRGSGNKGKRTGTGNSMNNSKKSVSVISLDDMDPRQYIVPTWK</sequence>
<keyword evidence="2" id="KW-0472">Membrane</keyword>
<feature type="compositionally biased region" description="Low complexity" evidence="1">
    <location>
        <begin position="118"/>
        <end position="129"/>
    </location>
</feature>
<keyword evidence="2" id="KW-0812">Transmembrane</keyword>
<feature type="compositionally biased region" description="Polar residues" evidence="1">
    <location>
        <begin position="342"/>
        <end position="367"/>
    </location>
</feature>
<feature type="transmembrane region" description="Helical" evidence="2">
    <location>
        <begin position="43"/>
        <end position="66"/>
    </location>
</feature>
<feature type="compositionally biased region" description="Basic and acidic residues" evidence="1">
    <location>
        <begin position="398"/>
        <end position="410"/>
    </location>
</feature>
<keyword evidence="2" id="KW-1133">Transmembrane helix</keyword>
<feature type="region of interest" description="Disordered" evidence="1">
    <location>
        <begin position="453"/>
        <end position="498"/>
    </location>
</feature>
<comment type="caution">
    <text evidence="3">The sequence shown here is derived from an EMBL/GenBank/DDBJ whole genome shotgun (WGS) entry which is preliminary data.</text>
</comment>
<feature type="compositionally biased region" description="Low complexity" evidence="1">
    <location>
        <begin position="561"/>
        <end position="574"/>
    </location>
</feature>
<evidence type="ECO:0000256" key="2">
    <source>
        <dbReference type="SAM" id="Phobius"/>
    </source>
</evidence>
<feature type="compositionally biased region" description="Polar residues" evidence="1">
    <location>
        <begin position="256"/>
        <end position="270"/>
    </location>
</feature>
<evidence type="ECO:0000256" key="1">
    <source>
        <dbReference type="SAM" id="MobiDB-lite"/>
    </source>
</evidence>
<protein>
    <submittedName>
        <fullName evidence="3">Uncharacterized protein</fullName>
    </submittedName>
</protein>
<dbReference type="AlphaFoldDB" id="A0AA89C1L1"/>
<evidence type="ECO:0000313" key="4">
    <source>
        <dbReference type="Proteomes" id="UP001186944"/>
    </source>
</evidence>
<feature type="compositionally biased region" description="Polar residues" evidence="1">
    <location>
        <begin position="453"/>
        <end position="468"/>
    </location>
</feature>